<evidence type="ECO:0000313" key="6">
    <source>
        <dbReference type="Proteomes" id="UP000655994"/>
    </source>
</evidence>
<feature type="transmembrane region" description="Helical" evidence="1">
    <location>
        <begin position="170"/>
        <end position="192"/>
    </location>
</feature>
<dbReference type="Pfam" id="PF11893">
    <property type="entry name" value="DUF3413"/>
    <property type="match status" value="1"/>
</dbReference>
<keyword evidence="1" id="KW-1133">Transmembrane helix</keyword>
<dbReference type="RefSeq" id="WP_054487885.1">
    <property type="nucleotide sequence ID" value="NZ_CAXBHZ010000001.1"/>
</dbReference>
<dbReference type="InterPro" id="IPR012159">
    <property type="entry name" value="YejM-like"/>
</dbReference>
<keyword evidence="1" id="KW-0812">Transmembrane</keyword>
<feature type="transmembrane region" description="Helical" evidence="1">
    <location>
        <begin position="56"/>
        <end position="80"/>
    </location>
</feature>
<accession>A0A8I1G7Z5</accession>
<protein>
    <submittedName>
        <fullName evidence="4">DUF3413 domain-containing protein</fullName>
    </submittedName>
</protein>
<keyword evidence="6" id="KW-1185">Reference proteome</keyword>
<evidence type="ECO:0000313" key="5">
    <source>
        <dbReference type="Proteomes" id="UP000621390"/>
    </source>
</evidence>
<evidence type="ECO:0000256" key="1">
    <source>
        <dbReference type="SAM" id="Phobius"/>
    </source>
</evidence>
<dbReference type="EMBL" id="JAEMOS010000007">
    <property type="protein sequence ID" value="MBJ7265849.1"/>
    <property type="molecule type" value="Genomic_DNA"/>
</dbReference>
<dbReference type="AlphaFoldDB" id="A0A8I1G7Z5"/>
<organism evidence="4 5">
    <name type="scientific">Idiomarina abyssalis</name>
    <dbReference type="NCBI Taxonomy" id="86102"/>
    <lineage>
        <taxon>Bacteria</taxon>
        <taxon>Pseudomonadati</taxon>
        <taxon>Pseudomonadota</taxon>
        <taxon>Gammaproteobacteria</taxon>
        <taxon>Alteromonadales</taxon>
        <taxon>Idiomarinaceae</taxon>
        <taxon>Idiomarina</taxon>
    </lineage>
</organism>
<evidence type="ECO:0000313" key="3">
    <source>
        <dbReference type="EMBL" id="MBJ7265849.1"/>
    </source>
</evidence>
<dbReference type="EMBL" id="JAEMOP010000002">
    <property type="protein sequence ID" value="MBJ7315846.1"/>
    <property type="molecule type" value="Genomic_DNA"/>
</dbReference>
<name>A0A8I1G7Z5_9GAMM</name>
<comment type="caution">
    <text evidence="4">The sequence shown here is derived from an EMBL/GenBank/DDBJ whole genome shotgun (WGS) entry which is preliminary data.</text>
</comment>
<feature type="transmembrane region" description="Helical" evidence="1">
    <location>
        <begin position="87"/>
        <end position="107"/>
    </location>
</feature>
<dbReference type="PIRSF" id="PIRSF004950">
    <property type="entry name" value="Mmb_sulf_HI0842"/>
    <property type="match status" value="1"/>
</dbReference>
<feature type="domain" description="Inner membrane protein YejM N-terminal" evidence="2">
    <location>
        <begin position="5"/>
        <end position="254"/>
    </location>
</feature>
<dbReference type="Proteomes" id="UP000655994">
    <property type="component" value="Unassembled WGS sequence"/>
</dbReference>
<evidence type="ECO:0000313" key="4">
    <source>
        <dbReference type="EMBL" id="MBJ7315846.1"/>
    </source>
</evidence>
<proteinExistence type="predicted"/>
<feature type="transmembrane region" description="Helical" evidence="1">
    <location>
        <begin position="127"/>
        <end position="158"/>
    </location>
</feature>
<evidence type="ECO:0000259" key="2">
    <source>
        <dbReference type="Pfam" id="PF11893"/>
    </source>
</evidence>
<dbReference type="InterPro" id="IPR024588">
    <property type="entry name" value="YejM_N"/>
</dbReference>
<feature type="transmembrane region" description="Helical" evidence="1">
    <location>
        <begin position="16"/>
        <end position="36"/>
    </location>
</feature>
<reference evidence="4 6" key="1">
    <citation type="submission" date="2020-09" db="EMBL/GenBank/DDBJ databases">
        <title>Draft Genomes of Bacterial Isolates from North Pond Shallow Sediments.</title>
        <authorList>
            <person name="Kiel Reese B."/>
            <person name="Mullis M."/>
            <person name="Weisend R.E."/>
        </authorList>
    </citation>
    <scope>NUCLEOTIDE SEQUENCE</scope>
    <source>
        <strain evidence="4">KJE-2</strain>
        <strain evidence="3 6">KJE-3</strain>
    </source>
</reference>
<dbReference type="Proteomes" id="UP000621390">
    <property type="component" value="Unassembled WGS sequence"/>
</dbReference>
<keyword evidence="1" id="KW-0472">Membrane</keyword>
<dbReference type="OrthoDB" id="236686at2"/>
<gene>
    <name evidence="3" type="ORF">JHC10_02705</name>
    <name evidence="4" type="ORF">JHC11_07545</name>
</gene>
<sequence length="544" mass="61927">MGKYQRRDKIARLISWGHWFTFANIILCLFIGLLYIEAAPKPSSAIGNLYMLVSWVGHFAFLPFVFFIILIFPFCLVVPYSKILRGFAALITSFGLIALIADALFFRQYGYHLNTYSLAQMTRDAEAVFTGASFVIISAILLGFLLIVGIQLLLANLAWKRLDDLQNRKIGAPVTAVFVLCFFVSHSVHVWADAVLYDPITQQDDMFPLSYPTTAKTLMAKHGVIDVESYQARQQMLMATDQIKLKYPQQPLLCSKTDTQQSTTLVLFDRASSDIQQVLETLAAKHRLEKPNLQLLAHPNREGGLFQVLYGLPDFYQESIERQQLTPAYLKPLNDFNFDIRWYHSQSWEDSLSLSQFNSDWHSQNLTEFSARSQNQLNVVLMTESDISALDKVLQQTAGHQLLITSLSPAQSEELLGNKQFALENMQVPLWQRNYQLADQPIAGLMDIVPTMLESRISCAGSHKNYTNGESLQTLKRRWPLVETYSPYIVIYDEKEITILDNSGQFSVYSSDKFELKKQAEPPVPVLIDALKDLKRFSKTEETN</sequence>